<keyword evidence="4" id="KW-1185">Reference proteome</keyword>
<accession>A0A0A3IK56</accession>
<dbReference type="Proteomes" id="UP000030437">
    <property type="component" value="Unassembled WGS sequence"/>
</dbReference>
<dbReference type="GO" id="GO:0016491">
    <property type="term" value="F:oxidoreductase activity"/>
    <property type="evidence" value="ECO:0007669"/>
    <property type="project" value="InterPro"/>
</dbReference>
<dbReference type="EMBL" id="JPVP01000057">
    <property type="protein sequence ID" value="KGR83825.1"/>
    <property type="molecule type" value="Genomic_DNA"/>
</dbReference>
<dbReference type="OrthoDB" id="25753at2"/>
<name>A0A0A3IK56_9BACI</name>
<dbReference type="InterPro" id="IPR036249">
    <property type="entry name" value="Thioredoxin-like_sf"/>
</dbReference>
<evidence type="ECO:0000313" key="3">
    <source>
        <dbReference type="EMBL" id="KGR83825.1"/>
    </source>
</evidence>
<dbReference type="InterPro" id="IPR013766">
    <property type="entry name" value="Thioredoxin_domain"/>
</dbReference>
<evidence type="ECO:0000256" key="1">
    <source>
        <dbReference type="ARBA" id="ARBA00023157"/>
    </source>
</evidence>
<reference evidence="3 4" key="1">
    <citation type="submission" date="2014-02" db="EMBL/GenBank/DDBJ databases">
        <title>Draft genome sequence of Lysinibacillus odysseyi NBRC 100172.</title>
        <authorList>
            <person name="Zhang F."/>
            <person name="Wang G."/>
            <person name="Zhang L."/>
        </authorList>
    </citation>
    <scope>NUCLEOTIDE SEQUENCE [LARGE SCALE GENOMIC DNA]</scope>
    <source>
        <strain evidence="3 4">NBRC 100172</strain>
    </source>
</reference>
<proteinExistence type="predicted"/>
<dbReference type="STRING" id="1220589.CD32_14075"/>
<dbReference type="Pfam" id="PF00578">
    <property type="entry name" value="AhpC-TSA"/>
    <property type="match status" value="1"/>
</dbReference>
<organism evidence="3 4">
    <name type="scientific">Lysinibacillus odysseyi 34hs-1 = NBRC 100172</name>
    <dbReference type="NCBI Taxonomy" id="1220589"/>
    <lineage>
        <taxon>Bacteria</taxon>
        <taxon>Bacillati</taxon>
        <taxon>Bacillota</taxon>
        <taxon>Bacilli</taxon>
        <taxon>Bacillales</taxon>
        <taxon>Bacillaceae</taxon>
        <taxon>Lysinibacillus</taxon>
    </lineage>
</organism>
<dbReference type="GO" id="GO:0016209">
    <property type="term" value="F:antioxidant activity"/>
    <property type="evidence" value="ECO:0007669"/>
    <property type="project" value="InterPro"/>
</dbReference>
<dbReference type="PANTHER" id="PTHR42852:SF13">
    <property type="entry name" value="PROTEIN DIPZ"/>
    <property type="match status" value="1"/>
</dbReference>
<evidence type="ECO:0000259" key="2">
    <source>
        <dbReference type="PROSITE" id="PS51352"/>
    </source>
</evidence>
<feature type="domain" description="Thioredoxin" evidence="2">
    <location>
        <begin position="47"/>
        <end position="188"/>
    </location>
</feature>
<dbReference type="InterPro" id="IPR000866">
    <property type="entry name" value="AhpC/TSA"/>
</dbReference>
<dbReference type="PROSITE" id="PS51352">
    <property type="entry name" value="THIOREDOXIN_2"/>
    <property type="match status" value="1"/>
</dbReference>
<dbReference type="SUPFAM" id="SSF52833">
    <property type="entry name" value="Thioredoxin-like"/>
    <property type="match status" value="1"/>
</dbReference>
<dbReference type="RefSeq" id="WP_036155697.1">
    <property type="nucleotide sequence ID" value="NZ_AVCX01000004.1"/>
</dbReference>
<dbReference type="eggNOG" id="COG0526">
    <property type="taxonomic scope" value="Bacteria"/>
</dbReference>
<sequence>MKKNIGLLFVLALVATMLGTYIHQQLQKAEAIDKVGYEADLSKEEGLQKGAIAPDFTLETITGEKVTLSDLKGKKVILNFWATWCRPCQIEMPHLQSYYEDYAKKDNVVIIAANTTYNDQGKDKIETFINRLDITFPILLMPDRNIIKTYEVLTIPSTFVIDTEGRIQHHIVGPLDKDAIRDYVTQLD</sequence>
<protein>
    <submittedName>
        <fullName evidence="3">Thiol-disulfide oxidoreductase</fullName>
    </submittedName>
</protein>
<dbReference type="InterPro" id="IPR050553">
    <property type="entry name" value="Thioredoxin_ResA/DsbE_sf"/>
</dbReference>
<dbReference type="AlphaFoldDB" id="A0A0A3IK56"/>
<evidence type="ECO:0000313" key="4">
    <source>
        <dbReference type="Proteomes" id="UP000030437"/>
    </source>
</evidence>
<dbReference type="Gene3D" id="3.40.30.10">
    <property type="entry name" value="Glutaredoxin"/>
    <property type="match status" value="1"/>
</dbReference>
<dbReference type="CDD" id="cd02966">
    <property type="entry name" value="TlpA_like_family"/>
    <property type="match status" value="1"/>
</dbReference>
<dbReference type="PANTHER" id="PTHR42852">
    <property type="entry name" value="THIOL:DISULFIDE INTERCHANGE PROTEIN DSBE"/>
    <property type="match status" value="1"/>
</dbReference>
<gene>
    <name evidence="3" type="ORF">CD32_14075</name>
</gene>
<comment type="caution">
    <text evidence="3">The sequence shown here is derived from an EMBL/GenBank/DDBJ whole genome shotgun (WGS) entry which is preliminary data.</text>
</comment>
<keyword evidence="1" id="KW-1015">Disulfide bond</keyword>